<evidence type="ECO:0000256" key="12">
    <source>
        <dbReference type="PIRSR" id="PIRSR038084-3"/>
    </source>
</evidence>
<evidence type="ECO:0000256" key="1">
    <source>
        <dbReference type="ARBA" id="ARBA00004123"/>
    </source>
</evidence>
<evidence type="ECO:0000256" key="10">
    <source>
        <dbReference type="PIRSR" id="PIRSR038084-1"/>
    </source>
</evidence>
<dbReference type="PANTHER" id="PTHR12046">
    <property type="entry name" value="HISTONE ACETYLTRANSFERASE TYPE B CATALYTIC SUBUNIT"/>
    <property type="match status" value="1"/>
</dbReference>
<sequence length="396" mass="47586">MEVFKEKNYSFNAKDVIFIEIANINETKMPIIFHPIYTYSIFEEERITGYKDLNINLKFCCHDLQIYLKIQYTDKAENKEHLSCKNIEETLRKYLPKTIMTDETTFYSYLRDNKSFVPPGNKISSYMLNNSVFEVFMGSIVDPEIEKIVNNMQIFSLFLIEGASFIDIEDSKWMIFLLYEKQSRNDQDYYCFIGYSTVYLYYWYSRESLDNSRARIAQFVILPPFQRNGHGGKLYDALYTYILSNSKIQEITVEDPSDEFQDMRDKQDIIRLKISGIFNEKEFKPPIPYLWILEAQKKSKISLNQFFRCIEIALLERLNIRDEKAYKEYRLQIKQRIYKKNFENLNQYNKDEILKKLEETYKSIEKDYLRIIKSMKAHKCKEQDGSNRIKRKEIYT</sequence>
<dbReference type="VEuPathDB" id="FungiDB:PNEG_02796"/>
<dbReference type="RefSeq" id="XP_007874829.1">
    <property type="nucleotide sequence ID" value="XM_007876638.1"/>
</dbReference>
<dbReference type="HOGENOM" id="CLU_036024_2_1_1"/>
<proteinExistence type="inferred from homology"/>
<reference evidence="15" key="1">
    <citation type="journal article" date="2016" name="Nat. Commun.">
        <title>Genome analysis of three Pneumocystis species reveals adaptation mechanisms to life exclusively in mammalian hosts.</title>
        <authorList>
            <person name="Ma L."/>
            <person name="Chen Z."/>
            <person name="Huang D.W."/>
            <person name="Kutty G."/>
            <person name="Ishihara M."/>
            <person name="Wang H."/>
            <person name="Abouelleil A."/>
            <person name="Bishop L."/>
            <person name="Davey E."/>
            <person name="Deng R."/>
            <person name="Deng X."/>
            <person name="Fan L."/>
            <person name="Fantoni G."/>
            <person name="Fitzgerald M."/>
            <person name="Gogineni E."/>
            <person name="Goldberg J.M."/>
            <person name="Handley G."/>
            <person name="Hu X."/>
            <person name="Huber C."/>
            <person name="Jiao X."/>
            <person name="Jones K."/>
            <person name="Levin J.Z."/>
            <person name="Liu Y."/>
            <person name="Macdonald P."/>
            <person name="Melnikov A."/>
            <person name="Raley C."/>
            <person name="Sassi M."/>
            <person name="Sherman B.T."/>
            <person name="Song X."/>
            <person name="Sykes S."/>
            <person name="Tran B."/>
            <person name="Walsh L."/>
            <person name="Xia Y."/>
            <person name="Yang J."/>
            <person name="Young S."/>
            <person name="Zeng Q."/>
            <person name="Zheng X."/>
            <person name="Stephens R."/>
            <person name="Nusbaum C."/>
            <person name="Birren B.W."/>
            <person name="Azadi P."/>
            <person name="Lempicki R.A."/>
            <person name="Cuomo C.A."/>
            <person name="Kovacs J.A."/>
        </authorList>
    </citation>
    <scope>NUCLEOTIDE SEQUENCE [LARGE SCALE GENOMIC DNA]</scope>
    <source>
        <strain evidence="15">B123</strain>
    </source>
</reference>
<feature type="binding site" evidence="11">
    <location>
        <begin position="219"/>
        <end position="221"/>
    </location>
    <ligand>
        <name>acetyl-CoA</name>
        <dbReference type="ChEBI" id="CHEBI:57288"/>
    </ligand>
</feature>
<keyword evidence="9" id="KW-0963">Cytoplasm</keyword>
<keyword evidence="7 9" id="KW-0012">Acyltransferase</keyword>
<dbReference type="eggNOG" id="KOG2696">
    <property type="taxonomic scope" value="Eukaryota"/>
</dbReference>
<evidence type="ECO:0000256" key="4">
    <source>
        <dbReference type="ARBA" id="ARBA00021268"/>
    </source>
</evidence>
<evidence type="ECO:0000256" key="9">
    <source>
        <dbReference type="PIRNR" id="PIRNR038084"/>
    </source>
</evidence>
<dbReference type="InterPro" id="IPR016181">
    <property type="entry name" value="Acyl_CoA_acyltransferase"/>
</dbReference>
<feature type="domain" description="Histone acetyl transferase HAT1 N-terminal" evidence="13">
    <location>
        <begin position="9"/>
        <end position="161"/>
    </location>
</feature>
<evidence type="ECO:0000313" key="14">
    <source>
        <dbReference type="EMBL" id="EMR09023.1"/>
    </source>
</evidence>
<name>M7NK64_PNEMU</name>
<dbReference type="Pfam" id="PF10394">
    <property type="entry name" value="Hat1_N"/>
    <property type="match status" value="1"/>
</dbReference>
<dbReference type="EMBL" id="AFWA02000007">
    <property type="protein sequence ID" value="EMR09023.1"/>
    <property type="molecule type" value="Genomic_DNA"/>
</dbReference>
<protein>
    <recommendedName>
        <fullName evidence="4 9">Histone acetyltransferase type B catalytic subunit</fullName>
        <ecNumber evidence="3 9">2.3.1.48</ecNumber>
    </recommendedName>
</protein>
<dbReference type="GO" id="GO:0031509">
    <property type="term" value="P:subtelomeric heterochromatin formation"/>
    <property type="evidence" value="ECO:0007669"/>
    <property type="project" value="EnsemblFungi"/>
</dbReference>
<gene>
    <name evidence="14" type="ORF">PNEG_02796</name>
</gene>
<dbReference type="GO" id="GO:0005737">
    <property type="term" value="C:cytoplasm"/>
    <property type="evidence" value="ECO:0007669"/>
    <property type="project" value="UniProtKB-SubCell"/>
</dbReference>
<dbReference type="InterPro" id="IPR019467">
    <property type="entry name" value="Hat1_N"/>
</dbReference>
<dbReference type="GeneID" id="19896485"/>
<keyword evidence="15" id="KW-1185">Reference proteome</keyword>
<keyword evidence="6 9" id="KW-0539">Nucleus</keyword>
<evidence type="ECO:0000256" key="3">
    <source>
        <dbReference type="ARBA" id="ARBA00013184"/>
    </source>
</evidence>
<comment type="subcellular location">
    <subcellularLocation>
        <location evidence="9">Cytoplasm</location>
    </subcellularLocation>
    <subcellularLocation>
        <location evidence="1 9">Nucleus</location>
    </subcellularLocation>
</comment>
<dbReference type="GO" id="GO:0043996">
    <property type="term" value="F:histone H4K8 acetyltransferase activity"/>
    <property type="evidence" value="ECO:0007669"/>
    <property type="project" value="EnsemblFungi"/>
</dbReference>
<evidence type="ECO:0000256" key="5">
    <source>
        <dbReference type="ARBA" id="ARBA00022679"/>
    </source>
</evidence>
<dbReference type="GO" id="GO:0043997">
    <property type="term" value="F:histone H4K12 acetyltransferase activity"/>
    <property type="evidence" value="ECO:0007669"/>
    <property type="project" value="EnsemblFungi"/>
</dbReference>
<dbReference type="GO" id="GO:0043995">
    <property type="term" value="F:histone H4K5 acetyltransferase activity"/>
    <property type="evidence" value="ECO:0007669"/>
    <property type="project" value="EnsemblFungi"/>
</dbReference>
<dbReference type="GO" id="GO:0000785">
    <property type="term" value="C:chromatin"/>
    <property type="evidence" value="ECO:0007669"/>
    <property type="project" value="EnsemblFungi"/>
</dbReference>
<feature type="region of interest" description="Interaction with histone H4 N-terminus" evidence="11">
    <location>
        <begin position="199"/>
        <end position="201"/>
    </location>
</feature>
<dbReference type="GO" id="GO:0000781">
    <property type="term" value="C:chromosome, telomeric region"/>
    <property type="evidence" value="ECO:0007669"/>
    <property type="project" value="GOC"/>
</dbReference>
<dbReference type="AlphaFoldDB" id="M7NK64"/>
<dbReference type="Gene3D" id="1.10.10.390">
    <property type="match status" value="1"/>
</dbReference>
<evidence type="ECO:0000256" key="8">
    <source>
        <dbReference type="ARBA" id="ARBA00048017"/>
    </source>
</evidence>
<evidence type="ECO:0000256" key="11">
    <source>
        <dbReference type="PIRSR" id="PIRSR038084-2"/>
    </source>
</evidence>
<dbReference type="OMA" id="WTCDAND"/>
<dbReference type="SUPFAM" id="SSF55729">
    <property type="entry name" value="Acyl-CoA N-acyltransferases (Nat)"/>
    <property type="match status" value="1"/>
</dbReference>
<dbReference type="PIRSF" id="PIRSF038084">
    <property type="entry name" value="HAT-B_cat"/>
    <property type="match status" value="1"/>
</dbReference>
<comment type="catalytic activity">
    <reaction evidence="8 9">
        <text>L-lysyl-[protein] + acetyl-CoA = N(6)-acetyl-L-lysyl-[protein] + CoA + H(+)</text>
        <dbReference type="Rhea" id="RHEA:45948"/>
        <dbReference type="Rhea" id="RHEA-COMP:9752"/>
        <dbReference type="Rhea" id="RHEA-COMP:10731"/>
        <dbReference type="ChEBI" id="CHEBI:15378"/>
        <dbReference type="ChEBI" id="CHEBI:29969"/>
        <dbReference type="ChEBI" id="CHEBI:57287"/>
        <dbReference type="ChEBI" id="CHEBI:57288"/>
        <dbReference type="ChEBI" id="CHEBI:61930"/>
        <dbReference type="EC" id="2.3.1.48"/>
    </reaction>
</comment>
<comment type="caution">
    <text evidence="14">The sequence shown here is derived from an EMBL/GenBank/DDBJ whole genome shotgun (WGS) entry which is preliminary data.</text>
</comment>
<dbReference type="Gene3D" id="3.90.360.10">
    <property type="entry name" value="Histone acetyl transferase 1 (HAT1), N-terminal domain"/>
    <property type="match status" value="1"/>
</dbReference>
<dbReference type="InterPro" id="IPR017380">
    <property type="entry name" value="Hist_AcTrfase_B-typ_cat-su"/>
</dbReference>
<evidence type="ECO:0000256" key="7">
    <source>
        <dbReference type="ARBA" id="ARBA00023315"/>
    </source>
</evidence>
<dbReference type="STRING" id="1069680.M7NK64"/>
<evidence type="ECO:0000313" key="15">
    <source>
        <dbReference type="Proteomes" id="UP000011958"/>
    </source>
</evidence>
<dbReference type="EC" id="2.3.1.48" evidence="3 9"/>
<accession>M7NK64</accession>
<comment type="similarity">
    <text evidence="2 9">Belongs to the HAT1 family.</text>
</comment>
<dbReference type="InterPro" id="IPR037113">
    <property type="entry name" value="Hat1_N_sf"/>
</dbReference>
<evidence type="ECO:0000256" key="6">
    <source>
        <dbReference type="ARBA" id="ARBA00023242"/>
    </source>
</evidence>
<feature type="site" description="Interaction with histone H4 N-terminus" evidence="12">
    <location>
        <position position="173"/>
    </location>
</feature>
<dbReference type="InterPro" id="IPR013523">
    <property type="entry name" value="Hist_AcTrfase_HAT1_C"/>
</dbReference>
<dbReference type="Proteomes" id="UP000011958">
    <property type="component" value="Unassembled WGS sequence"/>
</dbReference>
<dbReference type="GO" id="GO:0005634">
    <property type="term" value="C:nucleus"/>
    <property type="evidence" value="ECO:0007669"/>
    <property type="project" value="UniProtKB-SubCell"/>
</dbReference>
<evidence type="ECO:0000259" key="13">
    <source>
        <dbReference type="Pfam" id="PF10394"/>
    </source>
</evidence>
<dbReference type="GO" id="GO:0042393">
    <property type="term" value="F:histone binding"/>
    <property type="evidence" value="ECO:0007669"/>
    <property type="project" value="InterPro"/>
</dbReference>
<dbReference type="OrthoDB" id="10253098at2759"/>
<keyword evidence="5 9" id="KW-0808">Transferase</keyword>
<dbReference type="Gene3D" id="3.40.630.30">
    <property type="match status" value="1"/>
</dbReference>
<organism evidence="14 15">
    <name type="scientific">Pneumocystis murina (strain B123)</name>
    <name type="common">Mouse pneumocystis pneumonia agent</name>
    <name type="synonym">Pneumocystis carinii f. sp. muris</name>
    <dbReference type="NCBI Taxonomy" id="1069680"/>
    <lineage>
        <taxon>Eukaryota</taxon>
        <taxon>Fungi</taxon>
        <taxon>Dikarya</taxon>
        <taxon>Ascomycota</taxon>
        <taxon>Taphrinomycotina</taxon>
        <taxon>Pneumocystomycetes</taxon>
        <taxon>Pneumocystaceae</taxon>
        <taxon>Pneumocystis</taxon>
    </lineage>
</organism>
<comment type="function">
    <text evidence="9">Catalytic component of the histone acetylase B (HAT-B) complex. Has intrinsic substrate specificity that modifies lysine in recognition sequence GXGKXG. Involved in DNA double-strand break repair.</text>
</comment>
<comment type="subunit">
    <text evidence="9">Component of the HAT-B complex composed of at least HAT1 and HAT2. The HAT-B complex binds to histone H4 tail.</text>
</comment>
<feature type="active site" description="Proton donor/acceptor" evidence="10">
    <location>
        <position position="254"/>
    </location>
</feature>
<dbReference type="Pfam" id="PF21184">
    <property type="entry name" value="HAT1_C_fung"/>
    <property type="match status" value="1"/>
</dbReference>
<evidence type="ECO:0000256" key="2">
    <source>
        <dbReference type="ARBA" id="ARBA00010543"/>
    </source>
</evidence>